<gene>
    <name evidence="1" type="ORF">I5731_06590</name>
</gene>
<reference evidence="1" key="1">
    <citation type="submission" date="2020-12" db="EMBL/GenBank/DDBJ databases">
        <title>Methylobrevis albus sp. nov., isolated from fresh water lack sediment.</title>
        <authorList>
            <person name="Zou Q."/>
        </authorList>
    </citation>
    <scope>NUCLEOTIDE SEQUENCE</scope>
    <source>
        <strain evidence="1">L22</strain>
    </source>
</reference>
<protein>
    <submittedName>
        <fullName evidence="1">Uncharacterized protein</fullName>
    </submittedName>
</protein>
<keyword evidence="2" id="KW-1185">Reference proteome</keyword>
<dbReference type="RefSeq" id="WP_197310572.1">
    <property type="nucleotide sequence ID" value="NZ_JADZLT010000043.1"/>
</dbReference>
<evidence type="ECO:0000313" key="2">
    <source>
        <dbReference type="Proteomes" id="UP000631694"/>
    </source>
</evidence>
<proteinExistence type="predicted"/>
<accession>A0A931I1A9</accession>
<dbReference type="EMBL" id="JADZLT010000043">
    <property type="protein sequence ID" value="MBH0237485.1"/>
    <property type="molecule type" value="Genomic_DNA"/>
</dbReference>
<comment type="caution">
    <text evidence="1">The sequence shown here is derived from an EMBL/GenBank/DDBJ whole genome shotgun (WGS) entry which is preliminary data.</text>
</comment>
<name>A0A931I1A9_9HYPH</name>
<sequence length="54" mass="5647">MSARTFLGPVRSLFATVSAAASVAGAVEANRKPRRSDLTRLGIDADAFGRIGKL</sequence>
<dbReference type="Proteomes" id="UP000631694">
    <property type="component" value="Unassembled WGS sequence"/>
</dbReference>
<dbReference type="AlphaFoldDB" id="A0A931I1A9"/>
<evidence type="ECO:0000313" key="1">
    <source>
        <dbReference type="EMBL" id="MBH0237485.1"/>
    </source>
</evidence>
<organism evidence="1 2">
    <name type="scientific">Methylobrevis albus</name>
    <dbReference type="NCBI Taxonomy" id="2793297"/>
    <lineage>
        <taxon>Bacteria</taxon>
        <taxon>Pseudomonadati</taxon>
        <taxon>Pseudomonadota</taxon>
        <taxon>Alphaproteobacteria</taxon>
        <taxon>Hyphomicrobiales</taxon>
        <taxon>Pleomorphomonadaceae</taxon>
        <taxon>Methylobrevis</taxon>
    </lineage>
</organism>